<dbReference type="Pfam" id="PF02412">
    <property type="entry name" value="TSP_3"/>
    <property type="match status" value="2"/>
</dbReference>
<dbReference type="GO" id="GO:0009279">
    <property type="term" value="C:cell outer membrane"/>
    <property type="evidence" value="ECO:0007669"/>
    <property type="project" value="UniProtKB-SubCell"/>
</dbReference>
<dbReference type="CDD" id="cd07185">
    <property type="entry name" value="OmpA_C-like"/>
    <property type="match status" value="1"/>
</dbReference>
<dbReference type="PROSITE" id="PS51123">
    <property type="entry name" value="OMPA_2"/>
    <property type="match status" value="1"/>
</dbReference>
<proteinExistence type="predicted"/>
<evidence type="ECO:0000259" key="6">
    <source>
        <dbReference type="PROSITE" id="PS51123"/>
    </source>
</evidence>
<accession>A0A450SSS2</accession>
<name>A0A450SSS2_9GAMM</name>
<evidence type="ECO:0000256" key="5">
    <source>
        <dbReference type="PROSITE-ProRule" id="PRU00473"/>
    </source>
</evidence>
<sequence>MKSLRNILLVFLVPLVISGCATMKGKIGSCEIIGGVAGGTTGAIVAEKAIWGIPAIAVGAVLGHMVCPDGDGDADGDKVSDSQDACPNTPAGIVVYDDNGCPMDSDKDGVPNYLDKCLETLPGIKVNNEGCVACGETLANLQNKVYFNFAECNLKSNAKQAMESVVKALKDTNTQILIEGHTDNIGSYESNRVLSECRANAVKDYLISRGIVGSNITTEGKGQNFPIASNETERGRAKNRRVKIVSICK</sequence>
<feature type="domain" description="OmpA-like" evidence="6">
    <location>
        <begin position="134"/>
        <end position="249"/>
    </location>
</feature>
<dbReference type="GO" id="GO:0007155">
    <property type="term" value="P:cell adhesion"/>
    <property type="evidence" value="ECO:0007669"/>
    <property type="project" value="InterPro"/>
</dbReference>
<evidence type="ECO:0000256" key="4">
    <source>
        <dbReference type="ARBA" id="ARBA00023237"/>
    </source>
</evidence>
<dbReference type="PANTHER" id="PTHR30329">
    <property type="entry name" value="STATOR ELEMENT OF FLAGELLAR MOTOR COMPLEX"/>
    <property type="match status" value="1"/>
</dbReference>
<dbReference type="SUPFAM" id="SSF103647">
    <property type="entry name" value="TSP type-3 repeat"/>
    <property type="match status" value="1"/>
</dbReference>
<dbReference type="Pfam" id="PF00691">
    <property type="entry name" value="OmpA"/>
    <property type="match status" value="1"/>
</dbReference>
<dbReference type="Gene3D" id="4.10.1080.10">
    <property type="entry name" value="TSP type-3 repeat"/>
    <property type="match status" value="1"/>
</dbReference>
<reference evidence="7" key="1">
    <citation type="submission" date="2019-02" db="EMBL/GenBank/DDBJ databases">
        <authorList>
            <person name="Gruber-Vodicka R. H."/>
            <person name="Seah K. B. B."/>
        </authorList>
    </citation>
    <scope>NUCLEOTIDE SEQUENCE</scope>
    <source>
        <strain evidence="7">BECK_BZ15</strain>
    </source>
</reference>
<dbReference type="PRINTS" id="PR01021">
    <property type="entry name" value="OMPADOMAIN"/>
</dbReference>
<dbReference type="InterPro" id="IPR006665">
    <property type="entry name" value="OmpA-like"/>
</dbReference>
<evidence type="ECO:0000256" key="2">
    <source>
        <dbReference type="ARBA" id="ARBA00022729"/>
    </source>
</evidence>
<dbReference type="Gene3D" id="3.30.1330.60">
    <property type="entry name" value="OmpA-like domain"/>
    <property type="match status" value="1"/>
</dbReference>
<dbReference type="InterPro" id="IPR006664">
    <property type="entry name" value="OMP_bac"/>
</dbReference>
<dbReference type="PROSITE" id="PS51257">
    <property type="entry name" value="PROKAR_LIPOPROTEIN"/>
    <property type="match status" value="1"/>
</dbReference>
<dbReference type="InterPro" id="IPR028974">
    <property type="entry name" value="TSP_type-3_rpt"/>
</dbReference>
<evidence type="ECO:0000313" key="7">
    <source>
        <dbReference type="EMBL" id="VFJ57083.1"/>
    </source>
</evidence>
<dbReference type="EMBL" id="CAADEW010000067">
    <property type="protein sequence ID" value="VFJ57083.1"/>
    <property type="molecule type" value="Genomic_DNA"/>
</dbReference>
<organism evidence="7">
    <name type="scientific">Candidatus Kentrum sp. FW</name>
    <dbReference type="NCBI Taxonomy" id="2126338"/>
    <lineage>
        <taxon>Bacteria</taxon>
        <taxon>Pseudomonadati</taxon>
        <taxon>Pseudomonadota</taxon>
        <taxon>Gammaproteobacteria</taxon>
        <taxon>Candidatus Kentrum</taxon>
    </lineage>
</organism>
<keyword evidence="2" id="KW-0732">Signal</keyword>
<dbReference type="GO" id="GO:0005509">
    <property type="term" value="F:calcium ion binding"/>
    <property type="evidence" value="ECO:0007669"/>
    <property type="project" value="InterPro"/>
</dbReference>
<dbReference type="AlphaFoldDB" id="A0A450SSS2"/>
<dbReference type="PANTHER" id="PTHR30329:SF21">
    <property type="entry name" value="LIPOPROTEIN YIAD-RELATED"/>
    <property type="match status" value="1"/>
</dbReference>
<keyword evidence="4" id="KW-0998">Cell outer membrane</keyword>
<dbReference type="InterPro" id="IPR036737">
    <property type="entry name" value="OmpA-like_sf"/>
</dbReference>
<protein>
    <submittedName>
        <fullName evidence="7">OmpA-OmpF porin, OOP family</fullName>
    </submittedName>
</protein>
<evidence type="ECO:0000256" key="1">
    <source>
        <dbReference type="ARBA" id="ARBA00004442"/>
    </source>
</evidence>
<evidence type="ECO:0000256" key="3">
    <source>
        <dbReference type="ARBA" id="ARBA00023136"/>
    </source>
</evidence>
<comment type="subcellular location">
    <subcellularLocation>
        <location evidence="1">Cell outer membrane</location>
    </subcellularLocation>
</comment>
<dbReference type="InterPro" id="IPR003367">
    <property type="entry name" value="Thrombospondin_3-like_rpt"/>
</dbReference>
<keyword evidence="3 5" id="KW-0472">Membrane</keyword>
<gene>
    <name evidence="7" type="ORF">BECKFW1821A_GA0114235_106712</name>
</gene>
<dbReference type="InterPro" id="IPR050330">
    <property type="entry name" value="Bact_OuterMem_StrucFunc"/>
</dbReference>
<dbReference type="SUPFAM" id="SSF103088">
    <property type="entry name" value="OmpA-like"/>
    <property type="match status" value="1"/>
</dbReference>